<evidence type="ECO:0000256" key="4">
    <source>
        <dbReference type="ARBA" id="ARBA00022448"/>
    </source>
</evidence>
<evidence type="ECO:0000256" key="2">
    <source>
        <dbReference type="ARBA" id="ARBA00004651"/>
    </source>
</evidence>
<evidence type="ECO:0000256" key="7">
    <source>
        <dbReference type="ARBA" id="ARBA00022989"/>
    </source>
</evidence>
<proteinExistence type="inferred from homology"/>
<evidence type="ECO:0000256" key="5">
    <source>
        <dbReference type="ARBA" id="ARBA00022475"/>
    </source>
</evidence>
<evidence type="ECO:0000256" key="8">
    <source>
        <dbReference type="ARBA" id="ARBA00023136"/>
    </source>
</evidence>
<dbReference type="GO" id="GO:0032217">
    <property type="term" value="F:riboflavin transmembrane transporter activity"/>
    <property type="evidence" value="ECO:0007669"/>
    <property type="project" value="InterPro"/>
</dbReference>
<feature type="transmembrane region" description="Helical" evidence="10">
    <location>
        <begin position="455"/>
        <end position="475"/>
    </location>
</feature>
<dbReference type="InterPro" id="IPR036259">
    <property type="entry name" value="MFS_trans_sf"/>
</dbReference>
<evidence type="ECO:0000256" key="10">
    <source>
        <dbReference type="SAM" id="Phobius"/>
    </source>
</evidence>
<feature type="region of interest" description="Disordered" evidence="9">
    <location>
        <begin position="1"/>
        <end position="40"/>
    </location>
</feature>
<sequence length="625" mass="68313">MDRGTVYPAVGTHSPTRQTFRSNSDLRRQRGPSLTNEDVQSEKDIRPARFPVFAAICFFSLSGSLPTRALWMELPVLTRKVPEGKTLSLYLVIVLESANVAALAYLVARRFAKNRLSEIPVIYSCFGLGAISLALTGCFWSHTTLILGQPSSFALLLSGFLAAIVSCVSVVTYIPFTARLRQPYITAVFLGDALGSLVPHLLTVAQGITTNTRCWSRQTDQHARSYTRSPPSSSQQQQQQHIFSNISSPSFDEAAAALDDERGRLGAYVVESAQSTTPAGLRHLELRFSEYGYFLVCGALLVLSAVSFVLLRWCRLCRFEYAESFIDQMDDVEMSQGGRVVVDDNDVDDDHDDNDDDIWQTSCDGLRTENASAERKSPKPKDRPDYVTSPYKTPNSPTVTVTSTTRINSERSASPSSLARGRAAQCRRAARLASSASECTGSVVASETTPRPMSFPLLIAITFWTTAILSGPLSTDKTYACFPIENTPFVVGTILCDVAVIVTCVVAARTAVRQQVTIVIALCCLGTILLTYFVALIAFSHESESRDQSPLYGKAGEMLTAIAWTSVTVLFSYARVTIGALCRQTSINAVHWYSYTTLFGTAVGTISMINDVSVCQVFQSTELTC</sequence>
<dbReference type="PANTHER" id="PTHR12929:SF10">
    <property type="entry name" value="RIBOFLAVIN TRANSPORTER"/>
    <property type="match status" value="1"/>
</dbReference>
<comment type="catalytic activity">
    <reaction evidence="1">
        <text>riboflavin(in) = riboflavin(out)</text>
        <dbReference type="Rhea" id="RHEA:35015"/>
        <dbReference type="ChEBI" id="CHEBI:57986"/>
    </reaction>
</comment>
<name>A0AAD9KE59_9ANNE</name>
<feature type="transmembrane region" description="Helical" evidence="10">
    <location>
        <begin position="518"/>
        <end position="539"/>
    </location>
</feature>
<feature type="transmembrane region" description="Helical" evidence="10">
    <location>
        <begin position="487"/>
        <end position="506"/>
    </location>
</feature>
<comment type="similarity">
    <text evidence="3">Belongs to the riboflavin transporter family.</text>
</comment>
<dbReference type="Proteomes" id="UP001208570">
    <property type="component" value="Unassembled WGS sequence"/>
</dbReference>
<feature type="compositionally biased region" description="Basic and acidic residues" evidence="9">
    <location>
        <begin position="372"/>
        <end position="385"/>
    </location>
</feature>
<dbReference type="InterPro" id="IPR009357">
    <property type="entry name" value="Riboflavin_transptr"/>
</dbReference>
<gene>
    <name evidence="11" type="ORF">LSH36_5g05087</name>
</gene>
<keyword evidence="4" id="KW-0813">Transport</keyword>
<feature type="compositionally biased region" description="Polar residues" evidence="9">
    <location>
        <begin position="406"/>
        <end position="417"/>
    </location>
</feature>
<feature type="compositionally biased region" description="Acidic residues" evidence="9">
    <location>
        <begin position="343"/>
        <end position="358"/>
    </location>
</feature>
<keyword evidence="7 10" id="KW-1133">Transmembrane helix</keyword>
<evidence type="ECO:0000313" key="12">
    <source>
        <dbReference type="Proteomes" id="UP001208570"/>
    </source>
</evidence>
<evidence type="ECO:0000256" key="1">
    <source>
        <dbReference type="ARBA" id="ARBA00000215"/>
    </source>
</evidence>
<comment type="subcellular location">
    <subcellularLocation>
        <location evidence="2">Cell membrane</location>
        <topology evidence="2">Multi-pass membrane protein</topology>
    </subcellularLocation>
</comment>
<feature type="transmembrane region" description="Helical" evidence="10">
    <location>
        <begin position="291"/>
        <end position="311"/>
    </location>
</feature>
<dbReference type="PANTHER" id="PTHR12929">
    <property type="entry name" value="SOLUTE CARRIER FAMILY 52"/>
    <property type="match status" value="1"/>
</dbReference>
<keyword evidence="5" id="KW-1003">Cell membrane</keyword>
<feature type="transmembrane region" description="Helical" evidence="10">
    <location>
        <begin position="87"/>
        <end position="108"/>
    </location>
</feature>
<evidence type="ECO:0000313" key="11">
    <source>
        <dbReference type="EMBL" id="KAK2169983.1"/>
    </source>
</evidence>
<feature type="transmembrane region" description="Helical" evidence="10">
    <location>
        <begin position="154"/>
        <end position="176"/>
    </location>
</feature>
<keyword evidence="6 10" id="KW-0812">Transmembrane</keyword>
<dbReference type="AlphaFoldDB" id="A0AAD9KE59"/>
<feature type="region of interest" description="Disordered" evidence="9">
    <location>
        <begin position="341"/>
        <end position="420"/>
    </location>
</feature>
<feature type="transmembrane region" description="Helical" evidence="10">
    <location>
        <begin position="590"/>
        <end position="609"/>
    </location>
</feature>
<protein>
    <submittedName>
        <fullName evidence="11">Uncharacterized protein</fullName>
    </submittedName>
</protein>
<feature type="transmembrane region" description="Helical" evidence="10">
    <location>
        <begin position="559"/>
        <end position="578"/>
    </location>
</feature>
<keyword evidence="8 10" id="KW-0472">Membrane</keyword>
<keyword evidence="12" id="KW-1185">Reference proteome</keyword>
<dbReference type="Pfam" id="PF06237">
    <property type="entry name" value="SLC52_ribofla_tr"/>
    <property type="match status" value="1"/>
</dbReference>
<feature type="compositionally biased region" description="Polar residues" evidence="9">
    <location>
        <begin position="13"/>
        <end position="23"/>
    </location>
</feature>
<dbReference type="EMBL" id="JAODUP010000005">
    <property type="protein sequence ID" value="KAK2169983.1"/>
    <property type="molecule type" value="Genomic_DNA"/>
</dbReference>
<organism evidence="11 12">
    <name type="scientific">Paralvinella palmiformis</name>
    <dbReference type="NCBI Taxonomy" id="53620"/>
    <lineage>
        <taxon>Eukaryota</taxon>
        <taxon>Metazoa</taxon>
        <taxon>Spiralia</taxon>
        <taxon>Lophotrochozoa</taxon>
        <taxon>Annelida</taxon>
        <taxon>Polychaeta</taxon>
        <taxon>Sedentaria</taxon>
        <taxon>Canalipalpata</taxon>
        <taxon>Terebellida</taxon>
        <taxon>Terebelliformia</taxon>
        <taxon>Alvinellidae</taxon>
        <taxon>Paralvinella</taxon>
    </lineage>
</organism>
<feature type="compositionally biased region" description="Low complexity" evidence="9">
    <location>
        <begin position="393"/>
        <end position="405"/>
    </location>
</feature>
<reference evidence="11" key="1">
    <citation type="journal article" date="2023" name="Mol. Biol. Evol.">
        <title>Third-Generation Sequencing Reveals the Adaptive Role of the Epigenome in Three Deep-Sea Polychaetes.</title>
        <authorList>
            <person name="Perez M."/>
            <person name="Aroh O."/>
            <person name="Sun Y."/>
            <person name="Lan Y."/>
            <person name="Juniper S.K."/>
            <person name="Young C.R."/>
            <person name="Angers B."/>
            <person name="Qian P.Y."/>
        </authorList>
    </citation>
    <scope>NUCLEOTIDE SEQUENCE</scope>
    <source>
        <strain evidence="11">P08H-3</strain>
    </source>
</reference>
<accession>A0AAD9KE59</accession>
<evidence type="ECO:0000256" key="3">
    <source>
        <dbReference type="ARBA" id="ARBA00006366"/>
    </source>
</evidence>
<comment type="caution">
    <text evidence="11">The sequence shown here is derived from an EMBL/GenBank/DDBJ whole genome shotgun (WGS) entry which is preliminary data.</text>
</comment>
<evidence type="ECO:0000256" key="6">
    <source>
        <dbReference type="ARBA" id="ARBA00022692"/>
    </source>
</evidence>
<dbReference type="GO" id="GO:0005886">
    <property type="term" value="C:plasma membrane"/>
    <property type="evidence" value="ECO:0007669"/>
    <property type="project" value="UniProtKB-SubCell"/>
</dbReference>
<feature type="transmembrane region" description="Helical" evidence="10">
    <location>
        <begin position="120"/>
        <end position="142"/>
    </location>
</feature>
<feature type="transmembrane region" description="Helical" evidence="10">
    <location>
        <begin position="50"/>
        <end position="67"/>
    </location>
</feature>
<dbReference type="SUPFAM" id="SSF103473">
    <property type="entry name" value="MFS general substrate transporter"/>
    <property type="match status" value="1"/>
</dbReference>
<evidence type="ECO:0000256" key="9">
    <source>
        <dbReference type="SAM" id="MobiDB-lite"/>
    </source>
</evidence>
<feature type="transmembrane region" description="Helical" evidence="10">
    <location>
        <begin position="183"/>
        <end position="202"/>
    </location>
</feature>